<reference evidence="2" key="1">
    <citation type="submission" date="2016-06" db="EMBL/GenBank/DDBJ databases">
        <authorList>
            <person name="Varghese N."/>
        </authorList>
    </citation>
    <scope>NUCLEOTIDE SEQUENCE [LARGE SCALE GENOMIC DNA]</scope>
    <source>
        <strain evidence="2">DSM 45555</strain>
    </source>
</reference>
<sequence>MPEFRRTEHAPQFHRLLLRVAGHAPDDVLADARYALAQGRIADVAAAVASITVNAGLALTDEEFALVAAVDPDAVAALSDTRPDQWPLPPVEFQPALADPAVFAPEAPPPMLDLTDAPAAFVGTVTDDVDRAAVAAVERVPGATALWRSWRFTVPAGPDAPATRVFVLSTAVATADLPVVTARLQTQLGTTGTTIEVYVQGEALPAYQMQARGAAALLWTATEPRPITVARVFDGVDAVTGPWFDDDHPRLGGPDRDHVLAFLDAGRPVLTTTQRMADLVDPGRGAVVPMSYRTDGSWVWTDTVSYYLREHGLAPDPGLLYRARSTGALPADTDEIAEHRVLAALFRPAAASPAALG</sequence>
<accession>A0A1C4ZD78</accession>
<evidence type="ECO:0000313" key="1">
    <source>
        <dbReference type="EMBL" id="SCF30933.1"/>
    </source>
</evidence>
<gene>
    <name evidence="1" type="ORF">GA0070215_11661</name>
</gene>
<evidence type="ECO:0000313" key="2">
    <source>
        <dbReference type="Proteomes" id="UP000198551"/>
    </source>
</evidence>
<dbReference type="EMBL" id="FMCV01000016">
    <property type="protein sequence ID" value="SCF30933.1"/>
    <property type="molecule type" value="Genomic_DNA"/>
</dbReference>
<name>A0A1C4ZD78_9ACTN</name>
<dbReference type="RefSeq" id="WP_091048010.1">
    <property type="nucleotide sequence ID" value="NZ_FMCV01000016.1"/>
</dbReference>
<organism evidence="1 2">
    <name type="scientific">Micromonospora marina</name>
    <dbReference type="NCBI Taxonomy" id="307120"/>
    <lineage>
        <taxon>Bacteria</taxon>
        <taxon>Bacillati</taxon>
        <taxon>Actinomycetota</taxon>
        <taxon>Actinomycetes</taxon>
        <taxon>Micromonosporales</taxon>
        <taxon>Micromonosporaceae</taxon>
        <taxon>Micromonospora</taxon>
    </lineage>
</organism>
<keyword evidence="2" id="KW-1185">Reference proteome</keyword>
<dbReference type="Proteomes" id="UP000198551">
    <property type="component" value="Unassembled WGS sequence"/>
</dbReference>
<protein>
    <submittedName>
        <fullName evidence="1">Uncharacterized protein</fullName>
    </submittedName>
</protein>
<proteinExistence type="predicted"/>
<dbReference type="AlphaFoldDB" id="A0A1C4ZD78"/>